<reference evidence="7 8" key="1">
    <citation type="journal article" date="2014" name="Genome Announc.">
        <title>Draft Genome Sequence of the Algicidal Bacterium Mangrovimonas yunxiaonensis Strain LY01.</title>
        <authorList>
            <person name="Li Y."/>
            <person name="Zhu H."/>
            <person name="Li C."/>
            <person name="Zhang H."/>
            <person name="Chen Z."/>
            <person name="Zheng W."/>
            <person name="Xu H."/>
            <person name="Zheng T."/>
        </authorList>
    </citation>
    <scope>NUCLEOTIDE SEQUENCE [LARGE SCALE GENOMIC DNA]</scope>
    <source>
        <strain evidence="7 8">LY01</strain>
    </source>
</reference>
<dbReference type="AlphaFoldDB" id="A0A084TIB9"/>
<dbReference type="InterPro" id="IPR022764">
    <property type="entry name" value="Peptidase_S54_rhomboid_dom"/>
</dbReference>
<keyword evidence="3 5" id="KW-1133">Transmembrane helix</keyword>
<dbReference type="SUPFAM" id="SSF144091">
    <property type="entry name" value="Rhomboid-like"/>
    <property type="match status" value="1"/>
</dbReference>
<feature type="transmembrane region" description="Helical" evidence="5">
    <location>
        <begin position="67"/>
        <end position="85"/>
    </location>
</feature>
<dbReference type="GO" id="GO:0016020">
    <property type="term" value="C:membrane"/>
    <property type="evidence" value="ECO:0007669"/>
    <property type="project" value="UniProtKB-SubCell"/>
</dbReference>
<evidence type="ECO:0000313" key="7">
    <source>
        <dbReference type="EMBL" id="KFB00455.1"/>
    </source>
</evidence>
<dbReference type="STRING" id="1197477.IA57_08210"/>
<comment type="caution">
    <text evidence="7">The sequence shown here is derived from an EMBL/GenBank/DDBJ whole genome shotgun (WGS) entry which is preliminary data.</text>
</comment>
<dbReference type="Gene3D" id="1.20.1540.10">
    <property type="entry name" value="Rhomboid-like"/>
    <property type="match status" value="1"/>
</dbReference>
<feature type="domain" description="Peptidase S54 rhomboid" evidence="6">
    <location>
        <begin position="54"/>
        <end position="183"/>
    </location>
</feature>
<reference evidence="8" key="2">
    <citation type="submission" date="2014-07" db="EMBL/GenBank/DDBJ databases">
        <title>Genome sequence of Mangrovimonas yunxiaonensis.</title>
        <authorList>
            <person name="Li Y."/>
            <person name="Zheng T."/>
        </authorList>
    </citation>
    <scope>NUCLEOTIDE SEQUENCE [LARGE SCALE GENOMIC DNA]</scope>
    <source>
        <strain evidence="8">LY01</strain>
    </source>
</reference>
<sequence>MSRDETLKFTNGVVVFPMLFVLIIWVVFWIEIRFGVDFTTLGIYPQRISGLKGILFSPFIHSNITHLYHNTLPLFILSAALFYFYRDIAWKVILLGILFSGAITWSIGRPSYHIGASGLIYVLASFTFFKGVFAKYYRLIALSLLVVFLYGSMLWYVFPVKENMSWEGHLAGLLVGVVFALVFKKHIPAPKKYAWEEAHFNEEDDPFLKHFDKDGNFIEELPEEDDGAVESAPPKINYIYKEDKD</sequence>
<proteinExistence type="predicted"/>
<dbReference type="EMBL" id="JPFK01000007">
    <property type="protein sequence ID" value="KFB00455.1"/>
    <property type="molecule type" value="Genomic_DNA"/>
</dbReference>
<dbReference type="Proteomes" id="UP000028521">
    <property type="component" value="Unassembled WGS sequence"/>
</dbReference>
<dbReference type="eggNOG" id="COG0705">
    <property type="taxonomic scope" value="Bacteria"/>
</dbReference>
<dbReference type="Pfam" id="PF01694">
    <property type="entry name" value="Rhomboid"/>
    <property type="match status" value="1"/>
</dbReference>
<dbReference type="GO" id="GO:0004252">
    <property type="term" value="F:serine-type endopeptidase activity"/>
    <property type="evidence" value="ECO:0007669"/>
    <property type="project" value="InterPro"/>
</dbReference>
<dbReference type="InterPro" id="IPR035952">
    <property type="entry name" value="Rhomboid-like_sf"/>
</dbReference>
<comment type="subcellular location">
    <subcellularLocation>
        <location evidence="1">Membrane</location>
        <topology evidence="1">Multi-pass membrane protein</topology>
    </subcellularLocation>
</comment>
<accession>A0A084TIB9</accession>
<evidence type="ECO:0000259" key="6">
    <source>
        <dbReference type="Pfam" id="PF01694"/>
    </source>
</evidence>
<evidence type="ECO:0000256" key="2">
    <source>
        <dbReference type="ARBA" id="ARBA00022692"/>
    </source>
</evidence>
<feature type="transmembrane region" description="Helical" evidence="5">
    <location>
        <begin position="92"/>
        <end position="108"/>
    </location>
</feature>
<feature type="transmembrane region" description="Helical" evidence="5">
    <location>
        <begin position="139"/>
        <end position="158"/>
    </location>
</feature>
<feature type="transmembrane region" description="Helical" evidence="5">
    <location>
        <begin position="164"/>
        <end position="183"/>
    </location>
</feature>
<evidence type="ECO:0000256" key="5">
    <source>
        <dbReference type="SAM" id="Phobius"/>
    </source>
</evidence>
<evidence type="ECO:0000256" key="3">
    <source>
        <dbReference type="ARBA" id="ARBA00022989"/>
    </source>
</evidence>
<name>A0A084TIB9_9FLAO</name>
<keyword evidence="4 5" id="KW-0472">Membrane</keyword>
<feature type="transmembrane region" description="Helical" evidence="5">
    <location>
        <begin position="114"/>
        <end position="132"/>
    </location>
</feature>
<protein>
    <submittedName>
        <fullName evidence="7">Membrane protein</fullName>
    </submittedName>
</protein>
<keyword evidence="2 5" id="KW-0812">Transmembrane</keyword>
<feature type="transmembrane region" description="Helical" evidence="5">
    <location>
        <begin position="12"/>
        <end position="30"/>
    </location>
</feature>
<evidence type="ECO:0000256" key="4">
    <source>
        <dbReference type="ARBA" id="ARBA00023136"/>
    </source>
</evidence>
<dbReference type="OrthoDB" id="465874at2"/>
<dbReference type="RefSeq" id="WP_036121744.1">
    <property type="nucleotide sequence ID" value="NZ_BMET01000001.1"/>
</dbReference>
<evidence type="ECO:0000313" key="8">
    <source>
        <dbReference type="Proteomes" id="UP000028521"/>
    </source>
</evidence>
<evidence type="ECO:0000256" key="1">
    <source>
        <dbReference type="ARBA" id="ARBA00004141"/>
    </source>
</evidence>
<keyword evidence="8" id="KW-1185">Reference proteome</keyword>
<gene>
    <name evidence="7" type="ORF">IA57_08210</name>
</gene>
<organism evidence="7 8">
    <name type="scientific">Mangrovimonas yunxiaonensis</name>
    <dbReference type="NCBI Taxonomy" id="1197477"/>
    <lineage>
        <taxon>Bacteria</taxon>
        <taxon>Pseudomonadati</taxon>
        <taxon>Bacteroidota</taxon>
        <taxon>Flavobacteriia</taxon>
        <taxon>Flavobacteriales</taxon>
        <taxon>Flavobacteriaceae</taxon>
        <taxon>Mangrovimonas</taxon>
    </lineage>
</organism>